<evidence type="ECO:0000256" key="2">
    <source>
        <dbReference type="ARBA" id="ARBA00009995"/>
    </source>
</evidence>
<dbReference type="CDD" id="cd03784">
    <property type="entry name" value="GT1_Gtf-like"/>
    <property type="match status" value="1"/>
</dbReference>
<dbReference type="InterPro" id="IPR035595">
    <property type="entry name" value="UDP_glycos_trans_CS"/>
</dbReference>
<gene>
    <name evidence="7" type="primary">LOC111480887</name>
</gene>
<evidence type="ECO:0000313" key="7">
    <source>
        <dbReference type="RefSeq" id="XP_022981876.1"/>
    </source>
</evidence>
<organism evidence="6 7">
    <name type="scientific">Cucurbita maxima</name>
    <name type="common">Pumpkin</name>
    <name type="synonym">Winter squash</name>
    <dbReference type="NCBI Taxonomy" id="3661"/>
    <lineage>
        <taxon>Eukaryota</taxon>
        <taxon>Viridiplantae</taxon>
        <taxon>Streptophyta</taxon>
        <taxon>Embryophyta</taxon>
        <taxon>Tracheophyta</taxon>
        <taxon>Spermatophyta</taxon>
        <taxon>Magnoliopsida</taxon>
        <taxon>eudicotyledons</taxon>
        <taxon>Gunneridae</taxon>
        <taxon>Pentapetalae</taxon>
        <taxon>rosids</taxon>
        <taxon>fabids</taxon>
        <taxon>Cucurbitales</taxon>
        <taxon>Cucurbitaceae</taxon>
        <taxon>Cucurbiteae</taxon>
        <taxon>Cucurbita</taxon>
    </lineage>
</organism>
<evidence type="ECO:0000256" key="1">
    <source>
        <dbReference type="ARBA" id="ARBA00004721"/>
    </source>
</evidence>
<dbReference type="SUPFAM" id="SSF53756">
    <property type="entry name" value="UDP-Glycosyltransferase/glycogen phosphorylase"/>
    <property type="match status" value="1"/>
</dbReference>
<dbReference type="PANTHER" id="PTHR48048">
    <property type="entry name" value="GLYCOSYLTRANSFERASE"/>
    <property type="match status" value="1"/>
</dbReference>
<comment type="similarity">
    <text evidence="2 4">Belongs to the UDP-glycosyltransferase family.</text>
</comment>
<dbReference type="Pfam" id="PF00201">
    <property type="entry name" value="UDPGT"/>
    <property type="match status" value="1"/>
</dbReference>
<protein>
    <recommendedName>
        <fullName evidence="5">Glycosyltransferase</fullName>
        <ecNumber evidence="5">2.4.1.-</ecNumber>
    </recommendedName>
</protein>
<dbReference type="EC" id="2.4.1.-" evidence="5"/>
<keyword evidence="4" id="KW-0328">Glycosyltransferase</keyword>
<sequence length="482" mass="53620">MKKFEVVFIPGPGMGHLASTVEMAKLLVARDARLSVTVLAIKLPHDAQTAHHIQTLSAAFEGNSVRFIVLPELIFPSDGNSSSSSSFLVEKLYESYKPHVRQAVTNLIGSINLVGFVIDMFCTTMSDVAKEFGVPCYLFYTSSAGFLAFSFHIQEFYEQNKNIEELLQNPDGELANPPSFINPVPRTAIPGFFFDKDMSVWFHDNTRKFRTEIQGILINTFVEMESHMMKWMSNGSSKIPNLYAIGPILQCNPSVNDGLEALKWLDEQPVDSVVFLCFGSRGSFDKDQVAEIARGLERSGVRFLWALRQPSPEGAMDVPNDYADINEALPEGFLERTRSVGRVIGWAPQAEILAHPATGGFVSHCGWNSTLESLWHGVPMAAWPLYAEQQFNAFEMVAELGLAVAVCLDYRKDLGREGLRVVSCEEIECGIRTLMDEGNEIRKKVKEKSEESRRSMRDGGSSFVSLGRFIDDVLANAPEGNH</sequence>
<reference evidence="7" key="1">
    <citation type="submission" date="2025-08" db="UniProtKB">
        <authorList>
            <consortium name="RefSeq"/>
        </authorList>
    </citation>
    <scope>IDENTIFICATION</scope>
    <source>
        <tissue evidence="7">Young leaves</tissue>
    </source>
</reference>
<dbReference type="GO" id="GO:0035251">
    <property type="term" value="F:UDP-glucosyltransferase activity"/>
    <property type="evidence" value="ECO:0007669"/>
    <property type="project" value="InterPro"/>
</dbReference>
<accession>A0A6J1IXS1</accession>
<dbReference type="GeneID" id="111480887"/>
<dbReference type="InterPro" id="IPR002213">
    <property type="entry name" value="UDP_glucos_trans"/>
</dbReference>
<keyword evidence="3 4" id="KW-0808">Transferase</keyword>
<evidence type="ECO:0000256" key="3">
    <source>
        <dbReference type="ARBA" id="ARBA00022679"/>
    </source>
</evidence>
<dbReference type="Gene3D" id="3.40.50.2000">
    <property type="entry name" value="Glycogen Phosphorylase B"/>
    <property type="match status" value="2"/>
</dbReference>
<comment type="pathway">
    <text evidence="1">Secondary metabolite biosynthesis; terpenoid biosynthesis.</text>
</comment>
<evidence type="ECO:0000256" key="5">
    <source>
        <dbReference type="RuleBase" id="RU362057"/>
    </source>
</evidence>
<keyword evidence="6" id="KW-1185">Reference proteome</keyword>
<evidence type="ECO:0000256" key="4">
    <source>
        <dbReference type="RuleBase" id="RU003718"/>
    </source>
</evidence>
<dbReference type="InterPro" id="IPR050481">
    <property type="entry name" value="UDP-glycosyltransf_plant"/>
</dbReference>
<dbReference type="OrthoDB" id="5835829at2759"/>
<name>A0A6J1IXS1_CUCMA</name>
<proteinExistence type="inferred from homology"/>
<evidence type="ECO:0000313" key="6">
    <source>
        <dbReference type="Proteomes" id="UP000504608"/>
    </source>
</evidence>
<dbReference type="PANTHER" id="PTHR48048:SF45">
    <property type="entry name" value="GLYCOSYLTRANSFERASE"/>
    <property type="match status" value="1"/>
</dbReference>
<dbReference type="FunFam" id="3.40.50.2000:FF:000056">
    <property type="entry name" value="Glycosyltransferase"/>
    <property type="match status" value="1"/>
</dbReference>
<dbReference type="PROSITE" id="PS00375">
    <property type="entry name" value="UDPGT"/>
    <property type="match status" value="1"/>
</dbReference>
<dbReference type="RefSeq" id="XP_022981876.1">
    <property type="nucleotide sequence ID" value="XM_023126108.1"/>
</dbReference>
<dbReference type="Proteomes" id="UP000504608">
    <property type="component" value="Unplaced"/>
</dbReference>
<dbReference type="AlphaFoldDB" id="A0A6J1IXS1"/>
<dbReference type="KEGG" id="cmax:111480887"/>